<dbReference type="InterPro" id="IPR000315">
    <property type="entry name" value="Znf_B-box"/>
</dbReference>
<evidence type="ECO:0008006" key="11">
    <source>
        <dbReference type="Google" id="ProtNLM"/>
    </source>
</evidence>
<dbReference type="OMA" id="ICREYFR"/>
<dbReference type="SUPFAM" id="SSF57845">
    <property type="entry name" value="B-box zinc-binding domain"/>
    <property type="match status" value="1"/>
</dbReference>
<dbReference type="InterPro" id="IPR006574">
    <property type="entry name" value="PRY"/>
</dbReference>
<dbReference type="Pfam" id="PF15227">
    <property type="entry name" value="zf-C3HC4_4"/>
    <property type="match status" value="1"/>
</dbReference>
<dbReference type="AlphaFoldDB" id="A0A7M4F568"/>
<dbReference type="SMART" id="SM00449">
    <property type="entry name" value="SPRY"/>
    <property type="match status" value="1"/>
</dbReference>
<dbReference type="InterPro" id="IPR003877">
    <property type="entry name" value="SPRY_dom"/>
</dbReference>
<proteinExistence type="predicted"/>
<dbReference type="SUPFAM" id="SSF57850">
    <property type="entry name" value="RING/U-box"/>
    <property type="match status" value="1"/>
</dbReference>
<dbReference type="InterPro" id="IPR013083">
    <property type="entry name" value="Znf_RING/FYVE/PHD"/>
</dbReference>
<dbReference type="PROSITE" id="PS50119">
    <property type="entry name" value="ZF_BBOX"/>
    <property type="match status" value="1"/>
</dbReference>
<dbReference type="Pfam" id="PF13765">
    <property type="entry name" value="PRY"/>
    <property type="match status" value="1"/>
</dbReference>
<dbReference type="InterPro" id="IPR043136">
    <property type="entry name" value="B30.2/SPRY_sf"/>
</dbReference>
<dbReference type="PANTHER" id="PTHR24103">
    <property type="entry name" value="E3 UBIQUITIN-PROTEIN LIGASE TRIM"/>
    <property type="match status" value="1"/>
</dbReference>
<dbReference type="GO" id="GO:0008270">
    <property type="term" value="F:zinc ion binding"/>
    <property type="evidence" value="ECO:0007669"/>
    <property type="project" value="UniProtKB-KW"/>
</dbReference>
<evidence type="ECO:0000256" key="1">
    <source>
        <dbReference type="ARBA" id="ARBA00022723"/>
    </source>
</evidence>
<dbReference type="CDD" id="cd19766">
    <property type="entry name" value="Bbox2_TRIM11_C-IV"/>
    <property type="match status" value="1"/>
</dbReference>
<dbReference type="PROSITE" id="PS00518">
    <property type="entry name" value="ZF_RING_1"/>
    <property type="match status" value="1"/>
</dbReference>
<dbReference type="Proteomes" id="UP000594220">
    <property type="component" value="Unplaced"/>
</dbReference>
<evidence type="ECO:0000256" key="5">
    <source>
        <dbReference type="SAM" id="Coils"/>
    </source>
</evidence>
<dbReference type="Pfam" id="PF00622">
    <property type="entry name" value="SPRY"/>
    <property type="match status" value="1"/>
</dbReference>
<dbReference type="GeneTree" id="ENSGT01030000234669"/>
<dbReference type="Ensembl" id="ENSCPRT00005022087.1">
    <property type="protein sequence ID" value="ENSCPRP00005018858.1"/>
    <property type="gene ID" value="ENSCPRG00005013206.1"/>
</dbReference>
<feature type="domain" description="RING-type" evidence="6">
    <location>
        <begin position="16"/>
        <end position="57"/>
    </location>
</feature>
<keyword evidence="5" id="KW-0175">Coiled coil</keyword>
<dbReference type="InterPro" id="IPR013320">
    <property type="entry name" value="ConA-like_dom_sf"/>
</dbReference>
<feature type="domain" description="B30.2/SPRY" evidence="8">
    <location>
        <begin position="288"/>
        <end position="478"/>
    </location>
</feature>
<dbReference type="FunFam" id="2.60.120.920:FF:000004">
    <property type="entry name" value="Butyrophilin subfamily 1 member A1"/>
    <property type="match status" value="1"/>
</dbReference>
<dbReference type="InterPro" id="IPR003879">
    <property type="entry name" value="Butyrophylin_SPRY"/>
</dbReference>
<evidence type="ECO:0000313" key="9">
    <source>
        <dbReference type="Ensembl" id="ENSCPRP00005018858.1"/>
    </source>
</evidence>
<dbReference type="SUPFAM" id="SSF49899">
    <property type="entry name" value="Concanavalin A-like lectins/glucanases"/>
    <property type="match status" value="1"/>
</dbReference>
<evidence type="ECO:0000256" key="2">
    <source>
        <dbReference type="ARBA" id="ARBA00022771"/>
    </source>
</evidence>
<dbReference type="InterPro" id="IPR001841">
    <property type="entry name" value="Znf_RING"/>
</dbReference>
<sequence>MAGRSLAGKIQDELLCSICLDYFVVPVTIHCGHNFCQACISQFWAESDANFSCPECRRTAQQESFMPNRTLERMAELAQQLYSKEAKGAAGGKRVCEKHKEPLKLFCENHQATICVVCKESRDHQGHTMIPVEEAAQEYKERIQAQLQPLVEEREKLLQFKLIGEKSTQVYVAKAEGKRQAMASEFAQLYQILTEQEQLHLAQMHELENEILNMQEENDTQLAKDIFRLNALIKEMEGKCQQPASEFLQDTERTLNRWKEWEFQQHVDIALELEKRVYEFSPNFSAVKATLRNIRGTLVFKPPEATKVTLDPATAHPQLILSENRKSVSWGKAWQLLPKNPERFDTIDCVLGCEGFASGKHFWEVEVEDKGAWAVGIARGSVMRKGHVSPSPKGGIWAVERWWRGEYIALTSPDWTPLFLGSAPRRVQVYLNYEWGQVTFSDADTNVLIFTFPLSSFTGEKVYPWFRVGEGTQLSLCS</sequence>
<dbReference type="SMART" id="SM00184">
    <property type="entry name" value="RING"/>
    <property type="match status" value="1"/>
</dbReference>
<evidence type="ECO:0000259" key="7">
    <source>
        <dbReference type="PROSITE" id="PS50119"/>
    </source>
</evidence>
<reference evidence="9" key="2">
    <citation type="submission" date="2025-09" db="UniProtKB">
        <authorList>
            <consortium name="Ensembl"/>
        </authorList>
    </citation>
    <scope>IDENTIFICATION</scope>
</reference>
<dbReference type="InterPro" id="IPR017907">
    <property type="entry name" value="Znf_RING_CS"/>
</dbReference>
<feature type="domain" description="B box-type" evidence="7">
    <location>
        <begin position="91"/>
        <end position="132"/>
    </location>
</feature>
<evidence type="ECO:0000259" key="6">
    <source>
        <dbReference type="PROSITE" id="PS50089"/>
    </source>
</evidence>
<evidence type="ECO:0000256" key="3">
    <source>
        <dbReference type="ARBA" id="ARBA00022833"/>
    </source>
</evidence>
<dbReference type="Gene3D" id="2.60.120.920">
    <property type="match status" value="1"/>
</dbReference>
<name>A0A7M4F568_CROPO</name>
<evidence type="ECO:0000256" key="4">
    <source>
        <dbReference type="PROSITE-ProRule" id="PRU00024"/>
    </source>
</evidence>
<feature type="coiled-coil region" evidence="5">
    <location>
        <begin position="190"/>
        <end position="224"/>
    </location>
</feature>
<dbReference type="CDD" id="cd16594">
    <property type="entry name" value="RING-HC_TRIM7-like_C-IV"/>
    <property type="match status" value="1"/>
</dbReference>
<dbReference type="Gene3D" id="3.30.40.10">
    <property type="entry name" value="Zinc/RING finger domain, C3HC4 (zinc finger)"/>
    <property type="match status" value="1"/>
</dbReference>
<dbReference type="SMART" id="SM00589">
    <property type="entry name" value="PRY"/>
    <property type="match status" value="1"/>
</dbReference>
<keyword evidence="1" id="KW-0479">Metal-binding</keyword>
<organism evidence="9 10">
    <name type="scientific">Crocodylus porosus</name>
    <name type="common">Saltwater crocodile</name>
    <name type="synonym">Estuarine crocodile</name>
    <dbReference type="NCBI Taxonomy" id="8502"/>
    <lineage>
        <taxon>Eukaryota</taxon>
        <taxon>Metazoa</taxon>
        <taxon>Chordata</taxon>
        <taxon>Craniata</taxon>
        <taxon>Vertebrata</taxon>
        <taxon>Euteleostomi</taxon>
        <taxon>Archelosauria</taxon>
        <taxon>Archosauria</taxon>
        <taxon>Crocodylia</taxon>
        <taxon>Longirostres</taxon>
        <taxon>Crocodylidae</taxon>
        <taxon>Crocodylus</taxon>
    </lineage>
</organism>
<keyword evidence="3" id="KW-0862">Zinc</keyword>
<dbReference type="PRINTS" id="PR01407">
    <property type="entry name" value="BUTYPHLNCDUF"/>
</dbReference>
<dbReference type="Pfam" id="PF00643">
    <property type="entry name" value="zf-B_box"/>
    <property type="match status" value="1"/>
</dbReference>
<dbReference type="SMART" id="SM00336">
    <property type="entry name" value="BBOX"/>
    <property type="match status" value="1"/>
</dbReference>
<dbReference type="InterPro" id="IPR050143">
    <property type="entry name" value="TRIM/RBCC"/>
</dbReference>
<evidence type="ECO:0000259" key="8">
    <source>
        <dbReference type="PROSITE" id="PS50188"/>
    </source>
</evidence>
<protein>
    <recommendedName>
        <fullName evidence="11">Zinc finger protein RFP-like</fullName>
    </recommendedName>
</protein>
<dbReference type="InterPro" id="IPR001870">
    <property type="entry name" value="B30.2/SPRY"/>
</dbReference>
<keyword evidence="10" id="KW-1185">Reference proteome</keyword>
<evidence type="ECO:0000313" key="10">
    <source>
        <dbReference type="Proteomes" id="UP000594220"/>
    </source>
</evidence>
<dbReference type="PROSITE" id="PS50089">
    <property type="entry name" value="ZF_RING_2"/>
    <property type="match status" value="1"/>
</dbReference>
<reference evidence="9" key="1">
    <citation type="submission" date="2025-08" db="UniProtKB">
        <authorList>
            <consortium name="Ensembl"/>
        </authorList>
    </citation>
    <scope>IDENTIFICATION</scope>
</reference>
<accession>A0A7M4F568</accession>
<keyword evidence="2 4" id="KW-0863">Zinc-finger</keyword>
<dbReference type="Gene3D" id="3.30.160.60">
    <property type="entry name" value="Classic Zinc Finger"/>
    <property type="match status" value="1"/>
</dbReference>
<dbReference type="CDD" id="cd12888">
    <property type="entry name" value="SPRY_PRY_TRIM7_like"/>
    <property type="match status" value="1"/>
</dbReference>
<dbReference type="PROSITE" id="PS50188">
    <property type="entry name" value="B302_SPRY"/>
    <property type="match status" value="1"/>
</dbReference>